<evidence type="ECO:0000256" key="3">
    <source>
        <dbReference type="ARBA" id="ARBA00022801"/>
    </source>
</evidence>
<gene>
    <name evidence="5" type="ORF">K9W46_05830</name>
</gene>
<evidence type="ECO:0000256" key="2">
    <source>
        <dbReference type="ARBA" id="ARBA00022670"/>
    </source>
</evidence>
<dbReference type="InterPro" id="IPR016125">
    <property type="entry name" value="Peptidase_C15-like"/>
</dbReference>
<comment type="similarity">
    <text evidence="1">Belongs to the peptidase C15 family.</text>
</comment>
<keyword evidence="4" id="KW-0788">Thiol protease</keyword>
<dbReference type="GO" id="GO:0006508">
    <property type="term" value="P:proteolysis"/>
    <property type="evidence" value="ECO:0007669"/>
    <property type="project" value="UniProtKB-KW"/>
</dbReference>
<dbReference type="SUPFAM" id="SSF53182">
    <property type="entry name" value="Pyrrolidone carboxyl peptidase (pyroglutamate aminopeptidase)"/>
    <property type="match status" value="1"/>
</dbReference>
<keyword evidence="3" id="KW-0378">Hydrolase</keyword>
<dbReference type="InterPro" id="IPR036440">
    <property type="entry name" value="Peptidase_C15-like_sf"/>
</dbReference>
<evidence type="ECO:0000256" key="1">
    <source>
        <dbReference type="ARBA" id="ARBA00006641"/>
    </source>
</evidence>
<reference evidence="5" key="1">
    <citation type="journal article" date="2022" name="Nat. Microbiol.">
        <title>Unique mobile elements and scalable gene flow at the prokaryote-eukaryote boundary revealed by circularized Asgard archaea genomes.</title>
        <authorList>
            <person name="Wu F."/>
            <person name="Speth D.R."/>
            <person name="Philosof A."/>
            <person name="Cremiere A."/>
            <person name="Narayanan A."/>
            <person name="Barco R.A."/>
            <person name="Connon S.A."/>
            <person name="Amend J.P."/>
            <person name="Antoshechkin I.A."/>
            <person name="Orphan V.J."/>
        </authorList>
    </citation>
    <scope>NUCLEOTIDE SEQUENCE</scope>
    <source>
        <strain evidence="5">PR6</strain>
    </source>
</reference>
<proteinExistence type="inferred from homology"/>
<accession>A0A9Y1FPD0</accession>
<dbReference type="Pfam" id="PF01470">
    <property type="entry name" value="Peptidase_C15"/>
    <property type="match status" value="1"/>
</dbReference>
<organism evidence="5">
    <name type="scientific">Candidatus Heimdallarchaeum endolithica</name>
    <dbReference type="NCBI Taxonomy" id="2876572"/>
    <lineage>
        <taxon>Archaea</taxon>
        <taxon>Promethearchaeati</taxon>
        <taxon>Candidatus Heimdallarchaeota</taxon>
        <taxon>Candidatus Heimdallarchaeia (ex Rinke et al. 2021) (nom. nud.)</taxon>
        <taxon>Candidatus Heimdallarchaeales</taxon>
        <taxon>Candidatus Heimdallarchaeaceae</taxon>
        <taxon>Candidatus Heimdallarchaeum</taxon>
    </lineage>
</organism>
<evidence type="ECO:0000256" key="4">
    <source>
        <dbReference type="ARBA" id="ARBA00022807"/>
    </source>
</evidence>
<dbReference type="GO" id="GO:0008234">
    <property type="term" value="F:cysteine-type peptidase activity"/>
    <property type="evidence" value="ECO:0007669"/>
    <property type="project" value="UniProtKB-KW"/>
</dbReference>
<keyword evidence="2" id="KW-0645">Protease</keyword>
<dbReference type="Proteomes" id="UP001200513">
    <property type="component" value="Chromosome"/>
</dbReference>
<dbReference type="EMBL" id="CP084167">
    <property type="protein sequence ID" value="UJG44697.1"/>
    <property type="molecule type" value="Genomic_DNA"/>
</dbReference>
<sequence length="54" mass="6216">MKTGLREHVPSLPEQVLEKRLPSMSFELIEKGIKVAIKTIIMELKNVENENLIK</sequence>
<evidence type="ECO:0000313" key="5">
    <source>
        <dbReference type="EMBL" id="UJG44697.1"/>
    </source>
</evidence>
<name>A0A9Y1FPD0_9ARCH</name>
<protein>
    <submittedName>
        <fullName evidence="5">Uncharacterized protein</fullName>
    </submittedName>
</protein>
<dbReference type="AlphaFoldDB" id="A0A9Y1FPD0"/>